<evidence type="ECO:0000313" key="1">
    <source>
        <dbReference type="EMBL" id="ASJ24185.1"/>
    </source>
</evidence>
<reference evidence="2" key="1">
    <citation type="submission" date="2017-06" db="EMBL/GenBank/DDBJ databases">
        <title>Whole genome sequence of Laribacter hongkongensis LHGZ1.</title>
        <authorList>
            <person name="Chen D."/>
            <person name="Wu H."/>
            <person name="Chen J."/>
        </authorList>
    </citation>
    <scope>NUCLEOTIDE SEQUENCE [LARGE SCALE GENOMIC DNA]</scope>
    <source>
        <strain evidence="2">LHGZ1</strain>
    </source>
</reference>
<accession>A0A248LI31</accession>
<organism evidence="1 2">
    <name type="scientific">Laribacter hongkongensis</name>
    <dbReference type="NCBI Taxonomy" id="168471"/>
    <lineage>
        <taxon>Bacteria</taxon>
        <taxon>Pseudomonadati</taxon>
        <taxon>Pseudomonadota</taxon>
        <taxon>Betaproteobacteria</taxon>
        <taxon>Neisseriales</taxon>
        <taxon>Aquaspirillaceae</taxon>
        <taxon>Laribacter</taxon>
    </lineage>
</organism>
<dbReference type="OMA" id="YQKEFTM"/>
<gene>
    <name evidence="1" type="ORF">LHGZ1_1354</name>
</gene>
<dbReference type="Pfam" id="PF10636">
    <property type="entry name" value="hemP"/>
    <property type="match status" value="1"/>
</dbReference>
<proteinExistence type="predicted"/>
<dbReference type="AlphaFoldDB" id="A0A248LI31"/>
<dbReference type="GeneID" id="75111043"/>
<evidence type="ECO:0000313" key="2">
    <source>
        <dbReference type="Proteomes" id="UP000197424"/>
    </source>
</evidence>
<dbReference type="Proteomes" id="UP000197424">
    <property type="component" value="Chromosome"/>
</dbReference>
<dbReference type="InterPro" id="IPR019600">
    <property type="entry name" value="Hemin_uptake_protein_HemP"/>
</dbReference>
<sequence length="53" mass="6185">MNTAPFPSLMPPQLPVVLHSQQLFRDRREILIEHAGETYRLRLTSNNKLILTK</sequence>
<name>A0A248LI31_9NEIS</name>
<dbReference type="Gene3D" id="2.10.70.10">
    <property type="entry name" value="Complement Module, domain 1"/>
    <property type="match status" value="1"/>
</dbReference>
<dbReference type="EMBL" id="CP022115">
    <property type="protein sequence ID" value="ASJ24185.1"/>
    <property type="molecule type" value="Genomic_DNA"/>
</dbReference>
<dbReference type="OrthoDB" id="5348353at2"/>
<dbReference type="RefSeq" id="WP_012696672.1">
    <property type="nucleotide sequence ID" value="NZ_CP022115.1"/>
</dbReference>
<protein>
    <submittedName>
        <fullName evidence="1">HemP domain containing protein</fullName>
    </submittedName>
</protein>